<evidence type="ECO:0000313" key="3">
    <source>
        <dbReference type="Proteomes" id="UP000830198"/>
    </source>
</evidence>
<evidence type="ECO:0000256" key="1">
    <source>
        <dbReference type="SAM" id="MobiDB-lite"/>
    </source>
</evidence>
<gene>
    <name evidence="2" type="ORF">MYF79_29725</name>
</gene>
<dbReference type="EMBL" id="CP095855">
    <property type="protein sequence ID" value="UPK69142.1"/>
    <property type="molecule type" value="Genomic_DNA"/>
</dbReference>
<name>A0ABY4HZA0_CHIFI</name>
<dbReference type="RefSeq" id="WP_247811483.1">
    <property type="nucleotide sequence ID" value="NZ_CP095855.1"/>
</dbReference>
<sequence length="522" mass="54364">MSAHADRSTVNRQAATNSPASVQQEGNAGFHAVDKRPEAIAQRKLQQAVMESPRVRQLEAFQAMADNSAVKKSVPGVAPVQRVINFTATQYQNTFGGAGGLTMAQIRDYTNFFVKSDLALAEGRADNRLPATGPGNVAFAGDEGNENAGEIGAIAAYKAALAAPAAAAAPLYASHVRALDGLVALVNVILRRVTTTIADHTLVMATPPKGGAPIPTRTAATVSVPNSRTAYSVTPVEGYAHENVRPTWAATYAATAGSRAVKKAAADAASPAINWATEAAAQSAFGRAAGATLLAPTTQETAPRVAADAGVARPQIKQLSWDNAKEFLPKPLLNLLFDVKNQLRGGTMVDERTPYDLDARIRNATSTVPGTLRSWHEDSTGLLPGNGRAGATPATAAAIPAGAAALHAHYTATSRTGSGTAAGGAGAPTAPVGFAEYTGAGTAHIHNIKVVLDYINSRVYLTLSHYQYWALVVNAAGEHEFIPGGSQDRDTAIDAIRAHNTVAGPPVRPYTLMNPWIEILVP</sequence>
<dbReference type="Proteomes" id="UP000830198">
    <property type="component" value="Chromosome"/>
</dbReference>
<protein>
    <submittedName>
        <fullName evidence="2">Uncharacterized protein</fullName>
    </submittedName>
</protein>
<reference evidence="2 3" key="1">
    <citation type="submission" date="2022-04" db="EMBL/GenBank/DDBJ databases">
        <title>The arsenic-methylating capacity of Chitinophaga filiformis YT5 during chitin decomposition.</title>
        <authorList>
            <person name="Chen G."/>
            <person name="Liang Y."/>
        </authorList>
    </citation>
    <scope>NUCLEOTIDE SEQUENCE [LARGE SCALE GENOMIC DNA]</scope>
    <source>
        <strain evidence="2 3">YT5</strain>
    </source>
</reference>
<proteinExistence type="predicted"/>
<feature type="region of interest" description="Disordered" evidence="1">
    <location>
        <begin position="1"/>
        <end position="26"/>
    </location>
</feature>
<organism evidence="2 3">
    <name type="scientific">Chitinophaga filiformis</name>
    <name type="common">Myxococcus filiformis</name>
    <name type="synonym">Flexibacter filiformis</name>
    <dbReference type="NCBI Taxonomy" id="104663"/>
    <lineage>
        <taxon>Bacteria</taxon>
        <taxon>Pseudomonadati</taxon>
        <taxon>Bacteroidota</taxon>
        <taxon>Chitinophagia</taxon>
        <taxon>Chitinophagales</taxon>
        <taxon>Chitinophagaceae</taxon>
        <taxon>Chitinophaga</taxon>
    </lineage>
</organism>
<feature type="region of interest" description="Disordered" evidence="1">
    <location>
        <begin position="370"/>
        <end position="389"/>
    </location>
</feature>
<accession>A0ABY4HZA0</accession>
<evidence type="ECO:0000313" key="2">
    <source>
        <dbReference type="EMBL" id="UPK69142.1"/>
    </source>
</evidence>
<feature type="compositionally biased region" description="Polar residues" evidence="1">
    <location>
        <begin position="10"/>
        <end position="26"/>
    </location>
</feature>
<keyword evidence="3" id="KW-1185">Reference proteome</keyword>